<dbReference type="PROSITE" id="PS50011">
    <property type="entry name" value="PROTEIN_KINASE_DOM"/>
    <property type="match status" value="1"/>
</dbReference>
<dbReference type="Gene3D" id="1.10.510.10">
    <property type="entry name" value="Transferase(Phosphotransferase) domain 1"/>
    <property type="match status" value="1"/>
</dbReference>
<feature type="domain" description="Protein kinase" evidence="6">
    <location>
        <begin position="50"/>
        <end position="316"/>
    </location>
</feature>
<keyword evidence="3" id="KW-0547">Nucleotide-binding</keyword>
<proteinExistence type="predicted"/>
<evidence type="ECO:0000259" key="6">
    <source>
        <dbReference type="PROSITE" id="PS50011"/>
    </source>
</evidence>
<dbReference type="EMBL" id="CP126208">
    <property type="protein sequence ID" value="WIA08897.1"/>
    <property type="molecule type" value="Genomic_DNA"/>
</dbReference>
<dbReference type="Proteomes" id="UP001244341">
    <property type="component" value="Chromosome 1b"/>
</dbReference>
<protein>
    <recommendedName>
        <fullName evidence="6">Protein kinase domain-containing protein</fullName>
    </recommendedName>
</protein>
<sequence>MLAAGPDASISSLMEGSITITEGQHRTLCESCRIPDSLKPPDGAWHVDQFELVEELYHGKTSTLHEAQHRASGLHVAIKQYKKSHLTPLSKFQIEREVRIHITLRHPHIIELLAAFEDPEHVYLVQEFAPGGDLFEALKHQSSMMYGELEAVGRFMHPCLQALAYLHDRGIVHRDLKPENVLLGAGGALKLADFGLAIDTHQERPVTRAGTLDYMAPEVLVCPDKKQPEENKDKASLGYDEQVDAWAAGCLAAELITGAPPFESESRSTTYQLIMYREARLPSKLSQAARNFISAALIKDSRQRATIHQLLQHDVGGGLLGLVHAGSMRTSMVSSGSFSQLQQSLRRRPSATATVLAGADGTGVVPRGPRSFSMSGASAALSQQAVLASLADADQQAPAAVLSTAASGSVHLLAATDFEDMIALGPTPSNALSSLGLIMPAADDAAAAALDIDPWTLRTVLSVATYRSSYVL</sequence>
<keyword evidence="2" id="KW-0808">Transferase</keyword>
<evidence type="ECO:0000313" key="7">
    <source>
        <dbReference type="EMBL" id="WIA08897.1"/>
    </source>
</evidence>
<dbReference type="PANTHER" id="PTHR24350">
    <property type="entry name" value="SERINE/THREONINE-PROTEIN KINASE IAL-RELATED"/>
    <property type="match status" value="1"/>
</dbReference>
<dbReference type="Pfam" id="PF00069">
    <property type="entry name" value="Pkinase"/>
    <property type="match status" value="1"/>
</dbReference>
<dbReference type="InterPro" id="IPR030616">
    <property type="entry name" value="Aur-like"/>
</dbReference>
<dbReference type="PROSITE" id="PS00108">
    <property type="entry name" value="PROTEIN_KINASE_ST"/>
    <property type="match status" value="1"/>
</dbReference>
<dbReference type="InterPro" id="IPR000719">
    <property type="entry name" value="Prot_kinase_dom"/>
</dbReference>
<evidence type="ECO:0000256" key="4">
    <source>
        <dbReference type="ARBA" id="ARBA00022777"/>
    </source>
</evidence>
<dbReference type="InterPro" id="IPR008271">
    <property type="entry name" value="Ser/Thr_kinase_AS"/>
</dbReference>
<evidence type="ECO:0000256" key="3">
    <source>
        <dbReference type="ARBA" id="ARBA00022741"/>
    </source>
</evidence>
<dbReference type="SMART" id="SM00220">
    <property type="entry name" value="S_TKc"/>
    <property type="match status" value="1"/>
</dbReference>
<dbReference type="SUPFAM" id="SSF56112">
    <property type="entry name" value="Protein kinase-like (PK-like)"/>
    <property type="match status" value="1"/>
</dbReference>
<keyword evidence="1" id="KW-0723">Serine/threonine-protein kinase</keyword>
<evidence type="ECO:0000256" key="1">
    <source>
        <dbReference type="ARBA" id="ARBA00022527"/>
    </source>
</evidence>
<evidence type="ECO:0000256" key="2">
    <source>
        <dbReference type="ARBA" id="ARBA00022679"/>
    </source>
</evidence>
<name>A0ABY8TKE7_TETOB</name>
<evidence type="ECO:0000256" key="5">
    <source>
        <dbReference type="ARBA" id="ARBA00022840"/>
    </source>
</evidence>
<accession>A0ABY8TKE7</accession>
<organism evidence="7 8">
    <name type="scientific">Tetradesmus obliquus</name>
    <name type="common">Green alga</name>
    <name type="synonym">Acutodesmus obliquus</name>
    <dbReference type="NCBI Taxonomy" id="3088"/>
    <lineage>
        <taxon>Eukaryota</taxon>
        <taxon>Viridiplantae</taxon>
        <taxon>Chlorophyta</taxon>
        <taxon>core chlorophytes</taxon>
        <taxon>Chlorophyceae</taxon>
        <taxon>CS clade</taxon>
        <taxon>Sphaeropleales</taxon>
        <taxon>Scenedesmaceae</taxon>
        <taxon>Tetradesmus</taxon>
    </lineage>
</organism>
<keyword evidence="8" id="KW-1185">Reference proteome</keyword>
<evidence type="ECO:0000313" key="8">
    <source>
        <dbReference type="Proteomes" id="UP001244341"/>
    </source>
</evidence>
<gene>
    <name evidence="7" type="ORF">OEZ85_008316</name>
</gene>
<keyword evidence="5" id="KW-0067">ATP-binding</keyword>
<keyword evidence="4" id="KW-0418">Kinase</keyword>
<dbReference type="InterPro" id="IPR011009">
    <property type="entry name" value="Kinase-like_dom_sf"/>
</dbReference>
<reference evidence="7 8" key="1">
    <citation type="submission" date="2023-05" db="EMBL/GenBank/DDBJ databases">
        <title>A 100% complete, gapless, phased diploid assembly of the Scenedesmus obliquus UTEX 3031 genome.</title>
        <authorList>
            <person name="Biondi T.C."/>
            <person name="Hanschen E.R."/>
            <person name="Kwon T."/>
            <person name="Eng W."/>
            <person name="Kruse C.P.S."/>
            <person name="Koehler S.I."/>
            <person name="Kunde Y."/>
            <person name="Gleasner C.D."/>
            <person name="You Mak K.T."/>
            <person name="Polle J."/>
            <person name="Hovde B.T."/>
            <person name="Starkenburg S.R."/>
        </authorList>
    </citation>
    <scope>NUCLEOTIDE SEQUENCE [LARGE SCALE GENOMIC DNA]</scope>
    <source>
        <strain evidence="7 8">DOE0152z</strain>
    </source>
</reference>